<dbReference type="EMBL" id="FQXH01000023">
    <property type="protein sequence ID" value="SHH40875.1"/>
    <property type="molecule type" value="Genomic_DNA"/>
</dbReference>
<dbReference type="OrthoDB" id="110209at2"/>
<dbReference type="InterPro" id="IPR036343">
    <property type="entry name" value="GluRdtase_N_sf"/>
</dbReference>
<comment type="subunit">
    <text evidence="9">Homodimer.</text>
</comment>
<dbReference type="CDD" id="cd05213">
    <property type="entry name" value="NAD_bind_Glutamyl_tRNA_reduct"/>
    <property type="match status" value="1"/>
</dbReference>
<dbReference type="EC" id="1.2.1.70" evidence="3 9"/>
<dbReference type="InterPro" id="IPR036291">
    <property type="entry name" value="NAD(P)-bd_dom_sf"/>
</dbReference>
<comment type="miscellaneous">
    <text evidence="9">During catalysis, the active site Cys acts as a nucleophile attacking the alpha-carbonyl group of tRNA-bound glutamate with the formation of a thioester intermediate between enzyme and glutamate, and the concomitant release of tRNA(Glu). The thioester intermediate is finally reduced by direct hydride transfer from NADPH, to form the product GSA.</text>
</comment>
<dbReference type="InterPro" id="IPR036453">
    <property type="entry name" value="GluRdtase_dimer_dom_sf"/>
</dbReference>
<proteinExistence type="inferred from homology"/>
<gene>
    <name evidence="9" type="primary">hemA</name>
    <name evidence="18" type="ORF">SAMN02744040_01862</name>
</gene>
<dbReference type="Pfam" id="PF05201">
    <property type="entry name" value="GlutR_N"/>
    <property type="match status" value="1"/>
</dbReference>
<keyword evidence="19" id="KW-1185">Reference proteome</keyword>
<organism evidence="18 19">
    <name type="scientific">Tepidibacter thalassicus DSM 15285</name>
    <dbReference type="NCBI Taxonomy" id="1123350"/>
    <lineage>
        <taxon>Bacteria</taxon>
        <taxon>Bacillati</taxon>
        <taxon>Bacillota</taxon>
        <taxon>Clostridia</taxon>
        <taxon>Peptostreptococcales</taxon>
        <taxon>Peptostreptococcaceae</taxon>
        <taxon>Tepidibacter</taxon>
    </lineage>
</organism>
<evidence type="ECO:0000313" key="19">
    <source>
        <dbReference type="Proteomes" id="UP000242520"/>
    </source>
</evidence>
<keyword evidence="5 9" id="KW-0560">Oxidoreductase</keyword>
<protein>
    <recommendedName>
        <fullName evidence="8 9">Glutamyl-tRNA reductase</fullName>
        <shortName evidence="9">GluTR</shortName>
        <ecNumber evidence="3 9">1.2.1.70</ecNumber>
    </recommendedName>
</protein>
<dbReference type="STRING" id="1123350.SAMN02744040_01862"/>
<evidence type="ECO:0000256" key="8">
    <source>
        <dbReference type="ARBA" id="ARBA00068659"/>
    </source>
</evidence>
<feature type="binding site" evidence="9 12">
    <location>
        <begin position="186"/>
        <end position="191"/>
    </location>
    <ligand>
        <name>NADP(+)</name>
        <dbReference type="ChEBI" id="CHEBI:58349"/>
    </ligand>
</feature>
<feature type="site" description="Important for activity" evidence="9 13">
    <location>
        <position position="96"/>
    </location>
</feature>
<dbReference type="AlphaFoldDB" id="A0A1M5SQV1"/>
<evidence type="ECO:0000256" key="10">
    <source>
        <dbReference type="PIRSR" id="PIRSR000445-1"/>
    </source>
</evidence>
<evidence type="ECO:0000256" key="3">
    <source>
        <dbReference type="ARBA" id="ARBA00012970"/>
    </source>
</evidence>
<dbReference type="Gene3D" id="3.40.50.720">
    <property type="entry name" value="NAD(P)-binding Rossmann-like Domain"/>
    <property type="match status" value="1"/>
</dbReference>
<dbReference type="InterPro" id="IPR015895">
    <property type="entry name" value="4pyrrol_synth_GluRdtase_N"/>
</dbReference>
<feature type="binding site" evidence="9 11">
    <location>
        <position position="117"/>
    </location>
    <ligand>
        <name>substrate</name>
    </ligand>
</feature>
<dbReference type="SUPFAM" id="SSF51735">
    <property type="entry name" value="NAD(P)-binding Rossmann-fold domains"/>
    <property type="match status" value="1"/>
</dbReference>
<feature type="binding site" evidence="9 11">
    <location>
        <begin position="48"/>
        <end position="51"/>
    </location>
    <ligand>
        <name>substrate</name>
    </ligand>
</feature>
<evidence type="ECO:0000256" key="9">
    <source>
        <dbReference type="HAMAP-Rule" id="MF_00087"/>
    </source>
</evidence>
<evidence type="ECO:0000259" key="15">
    <source>
        <dbReference type="Pfam" id="PF00745"/>
    </source>
</evidence>
<dbReference type="InterPro" id="IPR000343">
    <property type="entry name" value="4pyrrol_synth_GluRdtase"/>
</dbReference>
<feature type="domain" description="Tetrapyrrole biosynthesis glutamyl-tRNA reductase dimerisation" evidence="15">
    <location>
        <begin position="314"/>
        <end position="410"/>
    </location>
</feature>
<dbReference type="GO" id="GO:0019353">
    <property type="term" value="P:protoporphyrinogen IX biosynthetic process from glutamate"/>
    <property type="evidence" value="ECO:0007669"/>
    <property type="project" value="TreeGrafter"/>
</dbReference>
<dbReference type="HAMAP" id="MF_00087">
    <property type="entry name" value="Glu_tRNA_reductase"/>
    <property type="match status" value="1"/>
</dbReference>
<evidence type="ECO:0000256" key="5">
    <source>
        <dbReference type="ARBA" id="ARBA00023002"/>
    </source>
</evidence>
<sequence length="411" mass="47621">MRVAVIGVNHNTAPIKIREKVSFTESKKIEGANFLLDHGIKEVIILSTCNRSEIYIVAKDIEEKIEVVKDFYEHFFDEKGIKEYLFDKKHEEAINHIYTVSSGLDSIVLGEDQILGQVKEALLFSMELGLSGKILNKLFREAVTTAKNIKNKTKISENPLSISYIGIKFLKEKLCSLKNKKALVIGVGKMSKLALKHLLEEDLNEIYMTNRSHKKVLDLSNEFPRVKPIEYEKRYEVMKNVDVVVTATASPHTIIKKEDMPKVNRKLYIMDIALPRDVEEGVNNLENVYVYDIDDLKKISNENEKKRIELSKIARDIIDESIEEFLEWMKSIKVDPTIKSLNEKCSEIEKDTLEYIYRKLDLNSRERKIIEKMLGSALKRLVREPIIKLKETKDEGKLQEYMNMIEELFGF</sequence>
<dbReference type="Proteomes" id="UP000242520">
    <property type="component" value="Unassembled WGS sequence"/>
</dbReference>
<dbReference type="Pfam" id="PF01488">
    <property type="entry name" value="Shikimate_DH"/>
    <property type="match status" value="1"/>
</dbReference>
<dbReference type="NCBIfam" id="TIGR01035">
    <property type="entry name" value="hemA"/>
    <property type="match status" value="1"/>
</dbReference>
<dbReference type="RefSeq" id="WP_072725801.1">
    <property type="nucleotide sequence ID" value="NZ_FQXH01000023.1"/>
</dbReference>
<feature type="domain" description="Glutamyl-tRNA reductase N-terminal" evidence="17">
    <location>
        <begin position="6"/>
        <end position="153"/>
    </location>
</feature>
<dbReference type="Pfam" id="PF00745">
    <property type="entry name" value="GlutR_dimer"/>
    <property type="match status" value="1"/>
</dbReference>
<dbReference type="FunFam" id="3.40.50.720:FF:000031">
    <property type="entry name" value="Glutamyl-tRNA reductase"/>
    <property type="match status" value="1"/>
</dbReference>
<evidence type="ECO:0000256" key="6">
    <source>
        <dbReference type="ARBA" id="ARBA00023244"/>
    </source>
</evidence>
<evidence type="ECO:0000259" key="16">
    <source>
        <dbReference type="Pfam" id="PF01488"/>
    </source>
</evidence>
<dbReference type="FunFam" id="3.30.460.30:FF:000001">
    <property type="entry name" value="Glutamyl-tRNA reductase"/>
    <property type="match status" value="1"/>
</dbReference>
<comment type="domain">
    <text evidence="9">Possesses an unusual extended V-shaped dimeric structure with each monomer consisting of three distinct domains arranged along a curved 'spinal' alpha-helix. The N-terminal catalytic domain specifically recognizes the glutamate moiety of the substrate. The second domain is the NADPH-binding domain, and the third C-terminal domain is responsible for dimerization.</text>
</comment>
<evidence type="ECO:0000256" key="14">
    <source>
        <dbReference type="RuleBase" id="RU000584"/>
    </source>
</evidence>
<keyword evidence="6 9" id="KW-0627">Porphyrin biosynthesis</keyword>
<feature type="binding site" evidence="9 11">
    <location>
        <position position="106"/>
    </location>
    <ligand>
        <name>substrate</name>
    </ligand>
</feature>
<dbReference type="SUPFAM" id="SSF69742">
    <property type="entry name" value="Glutamyl tRNA-reductase catalytic, N-terminal domain"/>
    <property type="match status" value="1"/>
</dbReference>
<evidence type="ECO:0000313" key="18">
    <source>
        <dbReference type="EMBL" id="SHH40875.1"/>
    </source>
</evidence>
<feature type="domain" description="Quinate/shikimate 5-dehydrogenase/glutamyl-tRNA reductase" evidence="16">
    <location>
        <begin position="171"/>
        <end position="299"/>
    </location>
</feature>
<dbReference type="GO" id="GO:0008883">
    <property type="term" value="F:glutamyl-tRNA reductase activity"/>
    <property type="evidence" value="ECO:0007669"/>
    <property type="project" value="UniProtKB-UniRule"/>
</dbReference>
<dbReference type="UniPathway" id="UPA00251">
    <property type="reaction ID" value="UER00316"/>
</dbReference>
<dbReference type="SUPFAM" id="SSF69075">
    <property type="entry name" value="Glutamyl tRNA-reductase dimerization domain"/>
    <property type="match status" value="1"/>
</dbReference>
<accession>A0A1M5SQV1</accession>
<comment type="function">
    <text evidence="9">Catalyzes the NADPH-dependent reduction of glutamyl-tRNA(Glu) to glutamate 1-semialdehyde (GSA).</text>
</comment>
<evidence type="ECO:0000256" key="4">
    <source>
        <dbReference type="ARBA" id="ARBA00022857"/>
    </source>
</evidence>
<name>A0A1M5SQV1_9FIRM</name>
<dbReference type="PIRSF" id="PIRSF000445">
    <property type="entry name" value="4pyrrol_synth_GluRdtase"/>
    <property type="match status" value="1"/>
</dbReference>
<comment type="catalytic activity">
    <reaction evidence="7 9 14">
        <text>(S)-4-amino-5-oxopentanoate + tRNA(Glu) + NADP(+) = L-glutamyl-tRNA(Glu) + NADPH + H(+)</text>
        <dbReference type="Rhea" id="RHEA:12344"/>
        <dbReference type="Rhea" id="RHEA-COMP:9663"/>
        <dbReference type="Rhea" id="RHEA-COMP:9680"/>
        <dbReference type="ChEBI" id="CHEBI:15378"/>
        <dbReference type="ChEBI" id="CHEBI:57501"/>
        <dbReference type="ChEBI" id="CHEBI:57783"/>
        <dbReference type="ChEBI" id="CHEBI:58349"/>
        <dbReference type="ChEBI" id="CHEBI:78442"/>
        <dbReference type="ChEBI" id="CHEBI:78520"/>
        <dbReference type="EC" id="1.2.1.70"/>
    </reaction>
</comment>
<evidence type="ECO:0000256" key="2">
    <source>
        <dbReference type="ARBA" id="ARBA00005916"/>
    </source>
</evidence>
<evidence type="ECO:0000256" key="13">
    <source>
        <dbReference type="PIRSR" id="PIRSR000445-4"/>
    </source>
</evidence>
<evidence type="ECO:0000256" key="12">
    <source>
        <dbReference type="PIRSR" id="PIRSR000445-3"/>
    </source>
</evidence>
<evidence type="ECO:0000259" key="17">
    <source>
        <dbReference type="Pfam" id="PF05201"/>
    </source>
</evidence>
<evidence type="ECO:0000256" key="11">
    <source>
        <dbReference type="PIRSR" id="PIRSR000445-2"/>
    </source>
</evidence>
<comment type="pathway">
    <text evidence="1 9 14">Porphyrin-containing compound metabolism; protoporphyrin-IX biosynthesis; 5-aminolevulinate from L-glutamyl-tRNA(Glu): step 1/2.</text>
</comment>
<comment type="similarity">
    <text evidence="2 9 14">Belongs to the glutamyl-tRNA reductase family.</text>
</comment>
<dbReference type="PROSITE" id="PS00747">
    <property type="entry name" value="GLUTR"/>
    <property type="match status" value="1"/>
</dbReference>
<evidence type="ECO:0000256" key="7">
    <source>
        <dbReference type="ARBA" id="ARBA00047464"/>
    </source>
</evidence>
<dbReference type="InterPro" id="IPR006151">
    <property type="entry name" value="Shikm_DH/Glu-tRNA_Rdtase"/>
</dbReference>
<keyword evidence="4 9" id="KW-0521">NADP</keyword>
<dbReference type="PANTHER" id="PTHR43013">
    <property type="entry name" value="GLUTAMYL-TRNA REDUCTASE"/>
    <property type="match status" value="1"/>
</dbReference>
<reference evidence="19" key="1">
    <citation type="submission" date="2016-11" db="EMBL/GenBank/DDBJ databases">
        <authorList>
            <person name="Varghese N."/>
            <person name="Submissions S."/>
        </authorList>
    </citation>
    <scope>NUCLEOTIDE SEQUENCE [LARGE SCALE GENOMIC DNA]</scope>
    <source>
        <strain evidence="19">DSM 15285</strain>
    </source>
</reference>
<dbReference type="GO" id="GO:0050661">
    <property type="term" value="F:NADP binding"/>
    <property type="evidence" value="ECO:0007669"/>
    <property type="project" value="InterPro"/>
</dbReference>
<evidence type="ECO:0000256" key="1">
    <source>
        <dbReference type="ARBA" id="ARBA00005059"/>
    </source>
</evidence>
<dbReference type="InterPro" id="IPR015896">
    <property type="entry name" value="4pyrrol_synth_GluRdtase_dimer"/>
</dbReference>
<feature type="active site" description="Nucleophile" evidence="9 10">
    <location>
        <position position="49"/>
    </location>
</feature>
<dbReference type="PANTHER" id="PTHR43013:SF1">
    <property type="entry name" value="GLUTAMYL-TRNA REDUCTASE"/>
    <property type="match status" value="1"/>
</dbReference>
<dbReference type="InterPro" id="IPR018214">
    <property type="entry name" value="GluRdtase_CS"/>
</dbReference>
<dbReference type="Gene3D" id="3.30.460.30">
    <property type="entry name" value="Glutamyl-tRNA reductase, N-terminal domain"/>
    <property type="match status" value="1"/>
</dbReference>
<feature type="binding site" evidence="9 11">
    <location>
        <begin position="111"/>
        <end position="113"/>
    </location>
    <ligand>
        <name>substrate</name>
    </ligand>
</feature>